<evidence type="ECO:0000313" key="1">
    <source>
        <dbReference type="EMBL" id="CAH0112401.1"/>
    </source>
</evidence>
<name>A0A8J2SAN7_9CRUS</name>
<evidence type="ECO:0008006" key="3">
    <source>
        <dbReference type="Google" id="ProtNLM"/>
    </source>
</evidence>
<keyword evidence="2" id="KW-1185">Reference proteome</keyword>
<protein>
    <recommendedName>
        <fullName evidence="3">MULE transposase domain-containing protein</fullName>
    </recommendedName>
</protein>
<dbReference type="Proteomes" id="UP000789390">
    <property type="component" value="Unassembled WGS sequence"/>
</dbReference>
<organism evidence="1 2">
    <name type="scientific">Daphnia galeata</name>
    <dbReference type="NCBI Taxonomy" id="27404"/>
    <lineage>
        <taxon>Eukaryota</taxon>
        <taxon>Metazoa</taxon>
        <taxon>Ecdysozoa</taxon>
        <taxon>Arthropoda</taxon>
        <taxon>Crustacea</taxon>
        <taxon>Branchiopoda</taxon>
        <taxon>Diplostraca</taxon>
        <taxon>Cladocera</taxon>
        <taxon>Anomopoda</taxon>
        <taxon>Daphniidae</taxon>
        <taxon>Daphnia</taxon>
    </lineage>
</organism>
<reference evidence="1" key="1">
    <citation type="submission" date="2021-11" db="EMBL/GenBank/DDBJ databases">
        <authorList>
            <person name="Schell T."/>
        </authorList>
    </citation>
    <scope>NUCLEOTIDE SEQUENCE</scope>
    <source>
        <strain evidence="1">M5</strain>
    </source>
</reference>
<accession>A0A8J2SAN7</accession>
<gene>
    <name evidence="1" type="ORF">DGAL_LOCUS16116</name>
</gene>
<proteinExistence type="predicted"/>
<sequence length="243" mass="28846">MSRRTAEDYSAVFDHIFQLNGHPAAIEFVADFEKAVWKTVRAKLPSVTIRGCGYHWTQSLFRFIQQNGLRRAYRTDQERTCSGKMKKFCSYIQRNWIKSNTWPPVNWSVFRQDDRTNNDVEGLHNRINEGKNGAFNLFHLIDQLYYEATLISLQAKLMERGENLRRRNKACQQLQDDLVDLWDQYTNDDLPSKLLLEKVATLYDNYNKAGNHFQIVDDSESDVSSDWMYFEFPLFPFLFEFWH</sequence>
<dbReference type="OrthoDB" id="6358008at2759"/>
<comment type="caution">
    <text evidence="1">The sequence shown here is derived from an EMBL/GenBank/DDBJ whole genome shotgun (WGS) entry which is preliminary data.</text>
</comment>
<dbReference type="AlphaFoldDB" id="A0A8J2SAN7"/>
<dbReference type="EMBL" id="CAKKLH010000325">
    <property type="protein sequence ID" value="CAH0112401.1"/>
    <property type="molecule type" value="Genomic_DNA"/>
</dbReference>
<evidence type="ECO:0000313" key="2">
    <source>
        <dbReference type="Proteomes" id="UP000789390"/>
    </source>
</evidence>